<protein>
    <submittedName>
        <fullName evidence="1">Uncharacterized protein</fullName>
    </submittedName>
</protein>
<gene>
    <name evidence="1" type="ORF">HUJ06_008705</name>
</gene>
<organism evidence="1 2">
    <name type="scientific">Nelumbo nucifera</name>
    <name type="common">Sacred lotus</name>
    <dbReference type="NCBI Taxonomy" id="4432"/>
    <lineage>
        <taxon>Eukaryota</taxon>
        <taxon>Viridiplantae</taxon>
        <taxon>Streptophyta</taxon>
        <taxon>Embryophyta</taxon>
        <taxon>Tracheophyta</taxon>
        <taxon>Spermatophyta</taxon>
        <taxon>Magnoliopsida</taxon>
        <taxon>Proteales</taxon>
        <taxon>Nelumbonaceae</taxon>
        <taxon>Nelumbo</taxon>
    </lineage>
</organism>
<sequence>MNSQPYLGVEQGKIVAFFFVGKKRVIVFPRLVILRTILWKKKIAYNFLPELCGLSLLGNSSLHH</sequence>
<evidence type="ECO:0000313" key="2">
    <source>
        <dbReference type="Proteomes" id="UP000607653"/>
    </source>
</evidence>
<name>A0A822YVG4_NELNU</name>
<dbReference type="AlphaFoldDB" id="A0A822YVG4"/>
<comment type="caution">
    <text evidence="1">The sequence shown here is derived from an EMBL/GenBank/DDBJ whole genome shotgun (WGS) entry which is preliminary data.</text>
</comment>
<accession>A0A822YVG4</accession>
<dbReference type="EMBL" id="DUZY01000004">
    <property type="protein sequence ID" value="DAD38064.1"/>
    <property type="molecule type" value="Genomic_DNA"/>
</dbReference>
<evidence type="ECO:0000313" key="1">
    <source>
        <dbReference type="EMBL" id="DAD38064.1"/>
    </source>
</evidence>
<dbReference type="Proteomes" id="UP000607653">
    <property type="component" value="Unassembled WGS sequence"/>
</dbReference>
<reference evidence="1 2" key="1">
    <citation type="journal article" date="2020" name="Mol. Biol. Evol.">
        <title>Distinct Expression and Methylation Patterns for Genes with Different Fates following a Single Whole-Genome Duplication in Flowering Plants.</title>
        <authorList>
            <person name="Shi T."/>
            <person name="Rahmani R.S."/>
            <person name="Gugger P.F."/>
            <person name="Wang M."/>
            <person name="Li H."/>
            <person name="Zhang Y."/>
            <person name="Li Z."/>
            <person name="Wang Q."/>
            <person name="Van de Peer Y."/>
            <person name="Marchal K."/>
            <person name="Chen J."/>
        </authorList>
    </citation>
    <scope>NUCLEOTIDE SEQUENCE [LARGE SCALE GENOMIC DNA]</scope>
    <source>
        <tissue evidence="1">Leaf</tissue>
    </source>
</reference>
<keyword evidence="2" id="KW-1185">Reference proteome</keyword>
<proteinExistence type="predicted"/>